<comment type="caution">
    <text evidence="2">The sequence shown here is derived from an EMBL/GenBank/DDBJ whole genome shotgun (WGS) entry which is preliminary data.</text>
</comment>
<proteinExistence type="predicted"/>
<keyword evidence="1" id="KW-0472">Membrane</keyword>
<evidence type="ECO:0000256" key="1">
    <source>
        <dbReference type="SAM" id="Phobius"/>
    </source>
</evidence>
<dbReference type="Proteomes" id="UP000887116">
    <property type="component" value="Unassembled WGS sequence"/>
</dbReference>
<protein>
    <submittedName>
        <fullName evidence="2">Uncharacterized protein</fullName>
    </submittedName>
</protein>
<reference evidence="2" key="1">
    <citation type="submission" date="2020-07" db="EMBL/GenBank/DDBJ databases">
        <title>Multicomponent nature underlies the extraordinary mechanical properties of spider dragline silk.</title>
        <authorList>
            <person name="Kono N."/>
            <person name="Nakamura H."/>
            <person name="Mori M."/>
            <person name="Yoshida Y."/>
            <person name="Ohtoshi R."/>
            <person name="Malay A.D."/>
            <person name="Moran D.A.P."/>
            <person name="Tomita M."/>
            <person name="Numata K."/>
            <person name="Arakawa K."/>
        </authorList>
    </citation>
    <scope>NUCLEOTIDE SEQUENCE</scope>
</reference>
<evidence type="ECO:0000313" key="2">
    <source>
        <dbReference type="EMBL" id="GFR26080.1"/>
    </source>
</evidence>
<accession>A0A8X6LXY9</accession>
<sequence length="209" mass="23290">MQEDISSSLQVHLQPNFSNGYACITRIYLFPAPIDPYIREARLAFLTQIIPISTMGVIVGLLMSLAFAVSTLAQMPPMPMPMQPPMPMPMQPPPPPYNMYGPINPYSGGSSGGMMYPPPPPQQMVPPPPGPSPLSCSNFSILFNSTNVTHDGSGRYALSCLWSTLTLDDTTTLPNILWFWTKRRSFHIISWVRIVSIHFLWFLSYLLDG</sequence>
<dbReference type="EMBL" id="BMAO01018806">
    <property type="protein sequence ID" value="GFR26080.1"/>
    <property type="molecule type" value="Genomic_DNA"/>
</dbReference>
<keyword evidence="3" id="KW-1185">Reference proteome</keyword>
<name>A0A8X6LXY9_TRICU</name>
<keyword evidence="1" id="KW-1133">Transmembrane helix</keyword>
<gene>
    <name evidence="2" type="ORF">TNCT_691401</name>
</gene>
<evidence type="ECO:0000313" key="3">
    <source>
        <dbReference type="Proteomes" id="UP000887116"/>
    </source>
</evidence>
<keyword evidence="1" id="KW-0812">Transmembrane</keyword>
<dbReference type="AlphaFoldDB" id="A0A8X6LXY9"/>
<feature type="transmembrane region" description="Helical" evidence="1">
    <location>
        <begin position="49"/>
        <end position="73"/>
    </location>
</feature>
<feature type="transmembrane region" description="Helical" evidence="1">
    <location>
        <begin position="188"/>
        <end position="207"/>
    </location>
</feature>
<organism evidence="2 3">
    <name type="scientific">Trichonephila clavata</name>
    <name type="common">Joro spider</name>
    <name type="synonym">Nephila clavata</name>
    <dbReference type="NCBI Taxonomy" id="2740835"/>
    <lineage>
        <taxon>Eukaryota</taxon>
        <taxon>Metazoa</taxon>
        <taxon>Ecdysozoa</taxon>
        <taxon>Arthropoda</taxon>
        <taxon>Chelicerata</taxon>
        <taxon>Arachnida</taxon>
        <taxon>Araneae</taxon>
        <taxon>Araneomorphae</taxon>
        <taxon>Entelegynae</taxon>
        <taxon>Araneoidea</taxon>
        <taxon>Nephilidae</taxon>
        <taxon>Trichonephila</taxon>
    </lineage>
</organism>